<reference evidence="5 6" key="2">
    <citation type="journal article" date="2016" name="Int. J. Syst. Evol. Microbiol.">
        <title>Flavisolibacter tropicus sp. nov., isolated from tropical soil.</title>
        <authorList>
            <person name="Lee J.J."/>
            <person name="Kang M.S."/>
            <person name="Kim G.S."/>
            <person name="Lee C.S."/>
            <person name="Lim S."/>
            <person name="Lee J."/>
            <person name="Roh S.H."/>
            <person name="Kang H."/>
            <person name="Ha J.M."/>
            <person name="Bae S."/>
            <person name="Jung H.Y."/>
            <person name="Kim M.K."/>
        </authorList>
    </citation>
    <scope>NUCLEOTIDE SEQUENCE [LARGE SCALE GENOMIC DNA]</scope>
    <source>
        <strain evidence="5 6">LCS9</strain>
    </source>
</reference>
<evidence type="ECO:0000313" key="5">
    <source>
        <dbReference type="EMBL" id="ANE51289.1"/>
    </source>
</evidence>
<proteinExistence type="predicted"/>
<dbReference type="Proteomes" id="UP000077177">
    <property type="component" value="Chromosome"/>
</dbReference>
<gene>
    <name evidence="5" type="ORF">SY85_12975</name>
</gene>
<feature type="repeat" description="TPR" evidence="3">
    <location>
        <begin position="208"/>
        <end position="241"/>
    </location>
</feature>
<keyword evidence="1" id="KW-0677">Repeat</keyword>
<evidence type="ECO:0000256" key="3">
    <source>
        <dbReference type="PROSITE-ProRule" id="PRU00339"/>
    </source>
</evidence>
<dbReference type="AlphaFoldDB" id="A0A172TW25"/>
<dbReference type="InterPro" id="IPR032710">
    <property type="entry name" value="NTF2-like_dom_sf"/>
</dbReference>
<dbReference type="Gene3D" id="1.25.40.10">
    <property type="entry name" value="Tetratricopeptide repeat domain"/>
    <property type="match status" value="1"/>
</dbReference>
<evidence type="ECO:0000256" key="4">
    <source>
        <dbReference type="SAM" id="SignalP"/>
    </source>
</evidence>
<dbReference type="InterPro" id="IPR019734">
    <property type="entry name" value="TPR_rpt"/>
</dbReference>
<reference evidence="6" key="1">
    <citation type="submission" date="2015-01" db="EMBL/GenBank/DDBJ databases">
        <title>Flavisolibacter sp./LCS9/ whole genome sequencing.</title>
        <authorList>
            <person name="Kim M.K."/>
            <person name="Srinivasan S."/>
            <person name="Lee J.-J."/>
        </authorList>
    </citation>
    <scope>NUCLEOTIDE SEQUENCE [LARGE SCALE GENOMIC DNA]</scope>
    <source>
        <strain evidence="6">LCS9</strain>
    </source>
</reference>
<dbReference type="SUPFAM" id="SSF48452">
    <property type="entry name" value="TPR-like"/>
    <property type="match status" value="1"/>
</dbReference>
<protein>
    <submittedName>
        <fullName evidence="5">Uncharacterized protein</fullName>
    </submittedName>
</protein>
<dbReference type="RefSeq" id="WP_066405152.1">
    <property type="nucleotide sequence ID" value="NZ_CP011390.1"/>
</dbReference>
<evidence type="ECO:0000256" key="1">
    <source>
        <dbReference type="ARBA" id="ARBA00022737"/>
    </source>
</evidence>
<organism evidence="5 6">
    <name type="scientific">Flavisolibacter tropicus</name>
    <dbReference type="NCBI Taxonomy" id="1492898"/>
    <lineage>
        <taxon>Bacteria</taxon>
        <taxon>Pseudomonadati</taxon>
        <taxon>Bacteroidota</taxon>
        <taxon>Chitinophagia</taxon>
        <taxon>Chitinophagales</taxon>
        <taxon>Chitinophagaceae</taxon>
        <taxon>Flavisolibacter</taxon>
    </lineage>
</organism>
<dbReference type="SUPFAM" id="SSF54427">
    <property type="entry name" value="NTF2-like"/>
    <property type="match status" value="1"/>
</dbReference>
<dbReference type="InterPro" id="IPR013105">
    <property type="entry name" value="TPR_2"/>
</dbReference>
<keyword evidence="6" id="KW-1185">Reference proteome</keyword>
<feature type="chain" id="PRO_5008001248" evidence="4">
    <location>
        <begin position="22"/>
        <end position="254"/>
    </location>
</feature>
<dbReference type="STRING" id="1492898.SY85_12975"/>
<dbReference type="InterPro" id="IPR011990">
    <property type="entry name" value="TPR-like_helical_dom_sf"/>
</dbReference>
<dbReference type="KEGG" id="fla:SY85_12975"/>
<dbReference type="OrthoDB" id="9793489at2"/>
<accession>A0A172TW25</accession>
<keyword evidence="4" id="KW-0732">Signal</keyword>
<dbReference type="EMBL" id="CP011390">
    <property type="protein sequence ID" value="ANE51289.1"/>
    <property type="molecule type" value="Genomic_DNA"/>
</dbReference>
<feature type="signal peptide" evidence="4">
    <location>
        <begin position="1"/>
        <end position="21"/>
    </location>
</feature>
<evidence type="ECO:0000256" key="2">
    <source>
        <dbReference type="ARBA" id="ARBA00022803"/>
    </source>
</evidence>
<feature type="repeat" description="TPR" evidence="3">
    <location>
        <begin position="174"/>
        <end position="207"/>
    </location>
</feature>
<dbReference type="Gene3D" id="3.10.450.50">
    <property type="match status" value="1"/>
</dbReference>
<name>A0A172TW25_9BACT</name>
<keyword evidence="2 3" id="KW-0802">TPR repeat</keyword>
<dbReference type="Pfam" id="PF07719">
    <property type="entry name" value="TPR_2"/>
    <property type="match status" value="1"/>
</dbReference>
<evidence type="ECO:0000313" key="6">
    <source>
        <dbReference type="Proteomes" id="UP000077177"/>
    </source>
</evidence>
<dbReference type="PROSITE" id="PS50005">
    <property type="entry name" value="TPR"/>
    <property type="match status" value="2"/>
</dbReference>
<sequence length="254" mass="28429">MKHIAISLVLFSMAASTSLIAVGQSNDEEAIKNAIKNGWEVSTAKNANGVKAVWKQDPNVVNTFIGRFNYTRANGWDSIAAITDRSFNANPKPSRTGYSLRNYNIRSNGNMAFAEYVAVVTPVDSDPNSFPYVPDSIHFNTYQVLEKVNDQWKTVALVNTNPESYETNTDHAIETDINEIGYRFLTTKRYNEAIEVFKTNVKLYPNMWNTYDSLGEAYMAAGNKKLAIENYEKSMKLNPKSESGKAALAKLKQP</sequence>
<dbReference type="SMART" id="SM00028">
    <property type="entry name" value="TPR"/>
    <property type="match status" value="2"/>
</dbReference>